<accession>A0ABS3AY16</accession>
<dbReference type="EMBL" id="JAFIWB010000001">
    <property type="protein sequence ID" value="MBN6100856.1"/>
    <property type="molecule type" value="Genomic_DNA"/>
</dbReference>
<protein>
    <recommendedName>
        <fullName evidence="4">General stress protein</fullName>
    </recommendedName>
</protein>
<evidence type="ECO:0000313" key="3">
    <source>
        <dbReference type="Proteomes" id="UP000695802"/>
    </source>
</evidence>
<evidence type="ECO:0000313" key="2">
    <source>
        <dbReference type="EMBL" id="MBN6100856.1"/>
    </source>
</evidence>
<feature type="compositionally biased region" description="Basic and acidic residues" evidence="1">
    <location>
        <begin position="17"/>
        <end position="47"/>
    </location>
</feature>
<comment type="caution">
    <text evidence="2">The sequence shown here is derived from an EMBL/GenBank/DDBJ whole genome shotgun (WGS) entry which is preliminary data.</text>
</comment>
<dbReference type="RefSeq" id="WP_191824700.1">
    <property type="nucleotide sequence ID" value="NZ_JACSQX010000003.1"/>
</dbReference>
<reference evidence="2 3" key="1">
    <citation type="submission" date="2021-02" db="EMBL/GenBank/DDBJ databases">
        <title>Taxonomically Unique Crown Gall-Associated Xanthomonas Stains Have Deficiency in Virulence Repertories.</title>
        <authorList>
            <person name="Mafakheri H."/>
            <person name="Taghavi S.M."/>
            <person name="Dimkic I."/>
            <person name="Nemanja K."/>
            <person name="Osdaghi E."/>
        </authorList>
    </citation>
    <scope>NUCLEOTIDE SEQUENCE [LARGE SCALE GENOMIC DNA]</scope>
    <source>
        <strain evidence="2 3">FX4</strain>
    </source>
</reference>
<evidence type="ECO:0000256" key="1">
    <source>
        <dbReference type="SAM" id="MobiDB-lite"/>
    </source>
</evidence>
<gene>
    <name evidence="2" type="ORF">JR064_01595</name>
</gene>
<dbReference type="Proteomes" id="UP000695802">
    <property type="component" value="Unassembled WGS sequence"/>
</dbReference>
<organism evidence="2 3">
    <name type="scientific">Xanthomonas bonasiae</name>
    <dbReference type="NCBI Taxonomy" id="2810351"/>
    <lineage>
        <taxon>Bacteria</taxon>
        <taxon>Pseudomonadati</taxon>
        <taxon>Pseudomonadota</taxon>
        <taxon>Gammaproteobacteria</taxon>
        <taxon>Lysobacterales</taxon>
        <taxon>Lysobacteraceae</taxon>
        <taxon>Xanthomonas</taxon>
    </lineage>
</organism>
<evidence type="ECO:0008006" key="4">
    <source>
        <dbReference type="Google" id="ProtNLM"/>
    </source>
</evidence>
<sequence length="55" mass="6086">MADNDKQPDAQQGIQDGRQDRAQDEVAKQRPGLEDQKLREAHERGPKSGDGQKTG</sequence>
<proteinExistence type="predicted"/>
<name>A0ABS3AY16_9XANT</name>
<keyword evidence="3" id="KW-1185">Reference proteome</keyword>
<feature type="region of interest" description="Disordered" evidence="1">
    <location>
        <begin position="1"/>
        <end position="55"/>
    </location>
</feature>